<evidence type="ECO:0008006" key="3">
    <source>
        <dbReference type="Google" id="ProtNLM"/>
    </source>
</evidence>
<accession>A0ABN6FSN6</accession>
<name>A0ABN6FSN6_9GAMM</name>
<dbReference type="RefSeq" id="WP_213437271.1">
    <property type="nucleotide sequence ID" value="NZ_AP024545.1"/>
</dbReference>
<protein>
    <recommendedName>
        <fullName evidence="3">DUF937 domain-containing protein</fullName>
    </recommendedName>
</protein>
<keyword evidence="2" id="KW-1185">Reference proteome</keyword>
<sequence>MSNPIESLLQQITGQGGAPLPPEARDQFQQIAQNASPDELSQGMNAAFQSDQTPPFAQMVAQLFGHADNQQKTGMLSTLLGALGGGATHPALTQAGISSPEQATQLSTDQVQQIATQAEQANPGIVQQMSDFYAKHPQLVQSLGAAAMAIVLGRMRSRH</sequence>
<organism evidence="1 2">
    <name type="scientific">Noviluteimonas caseinilytica</name>
    <dbReference type="NCBI Taxonomy" id="2675101"/>
    <lineage>
        <taxon>Bacteria</taxon>
        <taxon>Pseudomonadati</taxon>
        <taxon>Pseudomonadota</taxon>
        <taxon>Gammaproteobacteria</taxon>
        <taxon>Lysobacterales</taxon>
        <taxon>Lysobacteraceae</taxon>
        <taxon>Noviluteimonas</taxon>
    </lineage>
</organism>
<proteinExistence type="predicted"/>
<dbReference type="Proteomes" id="UP000681317">
    <property type="component" value="Chromosome"/>
</dbReference>
<evidence type="ECO:0000313" key="1">
    <source>
        <dbReference type="EMBL" id="BCT92469.1"/>
    </source>
</evidence>
<evidence type="ECO:0000313" key="2">
    <source>
        <dbReference type="Proteomes" id="UP000681317"/>
    </source>
</evidence>
<dbReference type="EMBL" id="AP024545">
    <property type="protein sequence ID" value="BCT92469.1"/>
    <property type="molecule type" value="Genomic_DNA"/>
</dbReference>
<reference evidence="1 2" key="1">
    <citation type="submission" date="2021-03" db="EMBL/GenBank/DDBJ databases">
        <title>Complete Genome Sequences of Two Lysobacter Strains Isolated from Sea Water (Lysobacter caseinilyticus) and Soil (Lysobacter helvus) in South Korea.</title>
        <authorList>
            <person name="Watanabe Y."/>
            <person name="Arakawa K."/>
        </authorList>
    </citation>
    <scope>NUCLEOTIDE SEQUENCE [LARGE SCALE GENOMIC DNA]</scope>
    <source>
        <strain evidence="1 2">KVB24</strain>
    </source>
</reference>
<gene>
    <name evidence="1" type="ORF">LYSCAS_14930</name>
</gene>